<dbReference type="Proteomes" id="UP000321773">
    <property type="component" value="Unassembled WGS sequence"/>
</dbReference>
<dbReference type="InterPro" id="IPR027417">
    <property type="entry name" value="P-loop_NTPase"/>
</dbReference>
<dbReference type="SUPFAM" id="SSF52540">
    <property type="entry name" value="P-loop containing nucleoside triphosphate hydrolases"/>
    <property type="match status" value="1"/>
</dbReference>
<dbReference type="InterPro" id="IPR036873">
    <property type="entry name" value="Rhodanese-like_dom_sf"/>
</dbReference>
<reference evidence="4 5" key="1">
    <citation type="submission" date="2016-10" db="EMBL/GenBank/DDBJ databases">
        <authorList>
            <person name="de Groot N.N."/>
        </authorList>
    </citation>
    <scope>NUCLEOTIDE SEQUENCE [LARGE SCALE GENOMIC DNA]</scope>
    <source>
        <strain evidence="4 5">DSM 17074</strain>
    </source>
</reference>
<dbReference type="Pfam" id="PF26341">
    <property type="entry name" value="AAA_SelU"/>
    <property type="match status" value="1"/>
</dbReference>
<dbReference type="GO" id="GO:0043828">
    <property type="term" value="F:tRNA 2-selenouridine synthase activity"/>
    <property type="evidence" value="ECO:0007669"/>
    <property type="project" value="InterPro"/>
</dbReference>
<dbReference type="PANTHER" id="PTHR30401:SF0">
    <property type="entry name" value="TRNA 2-SELENOURIDINE SYNTHASE"/>
    <property type="match status" value="1"/>
</dbReference>
<dbReference type="Proteomes" id="UP000199139">
    <property type="component" value="Unassembled WGS sequence"/>
</dbReference>
<evidence type="ECO:0000313" key="6">
    <source>
        <dbReference type="Proteomes" id="UP000321773"/>
    </source>
</evidence>
<dbReference type="AlphaFoldDB" id="A0A1I6P6I3"/>
<dbReference type="STRING" id="306541.SAMN05421668_101233"/>
<dbReference type="InterPro" id="IPR058840">
    <property type="entry name" value="AAA_SelU"/>
</dbReference>
<evidence type="ECO:0000256" key="1">
    <source>
        <dbReference type="ARBA" id="ARBA00023266"/>
    </source>
</evidence>
<gene>
    <name evidence="3" type="ORF">HMI01_00760</name>
    <name evidence="4" type="ORF">SAMN05421668_101233</name>
</gene>
<proteinExistence type="predicted"/>
<dbReference type="GO" id="GO:0002098">
    <property type="term" value="P:tRNA wobble uridine modification"/>
    <property type="evidence" value="ECO:0007669"/>
    <property type="project" value="InterPro"/>
</dbReference>
<dbReference type="EMBL" id="BJWJ01000001">
    <property type="protein sequence ID" value="GEM03088.1"/>
    <property type="molecule type" value="Genomic_DNA"/>
</dbReference>
<dbReference type="EMBL" id="FPAI01000001">
    <property type="protein sequence ID" value="SFS35791.1"/>
    <property type="molecule type" value="Genomic_DNA"/>
</dbReference>
<dbReference type="OrthoDB" id="9808735at2"/>
<accession>A0A1I6P6I3</accession>
<name>A0A1I6P6I3_9BACI</name>
<reference evidence="3 6" key="2">
    <citation type="submission" date="2019-07" db="EMBL/GenBank/DDBJ databases">
        <title>Whole genome shotgun sequence of Halolactibacillus miurensis NBRC 100873.</title>
        <authorList>
            <person name="Hosoyama A."/>
            <person name="Uohara A."/>
            <person name="Ohji S."/>
            <person name="Ichikawa N."/>
        </authorList>
    </citation>
    <scope>NUCLEOTIDE SEQUENCE [LARGE SCALE GENOMIC DNA]</scope>
    <source>
        <strain evidence="3 6">NBRC 100873</strain>
    </source>
</reference>
<sequence length="340" mass="39117">MFKDINPQDVFDLKTAGKTIVDVRSPKEFNDATIPGAINIPLFTDDERAEVGTIYKQQGQEAAKDRGLEIYAKKLPAFIHAFKQLPEPITVFCWRGGMRSKTAATVLDLMNINVNRLSGGIKAYRLWMKEQLKTIHIPELFVLNGHTGNGKTKILHTLKKQGYPVINLEQMASHRGSIFGQIGLPSTNQRMFDFYLGEALMHYQEASYIVIEGESARIGKIKIPDRFFQHKEQSQQLFISLPIEKRIDLILSDYHPEPYHHQFVEAFSIIKRRIHTPVAHRIEEALQLHDYRSVVRDLLDYYYDPRYNHSTVYPDELITEIEASSLDDAIDQVKEHLPIS</sequence>
<protein>
    <submittedName>
        <fullName evidence="4">tRNA 2-selenouridine synthase</fullName>
    </submittedName>
</protein>
<keyword evidence="6" id="KW-1185">Reference proteome</keyword>
<dbReference type="SUPFAM" id="SSF52821">
    <property type="entry name" value="Rhodanese/Cell cycle control phosphatase"/>
    <property type="match status" value="1"/>
</dbReference>
<dbReference type="NCBIfam" id="TIGR03167">
    <property type="entry name" value="tRNA_sel_U_synt"/>
    <property type="match status" value="1"/>
</dbReference>
<evidence type="ECO:0000259" key="2">
    <source>
        <dbReference type="PROSITE" id="PS50206"/>
    </source>
</evidence>
<evidence type="ECO:0000313" key="3">
    <source>
        <dbReference type="EMBL" id="GEM03088.1"/>
    </source>
</evidence>
<dbReference type="NCBIfam" id="NF008750">
    <property type="entry name" value="PRK11784.1-2"/>
    <property type="match status" value="1"/>
</dbReference>
<dbReference type="InterPro" id="IPR001763">
    <property type="entry name" value="Rhodanese-like_dom"/>
</dbReference>
<dbReference type="SMART" id="SM00450">
    <property type="entry name" value="RHOD"/>
    <property type="match status" value="1"/>
</dbReference>
<dbReference type="Gene3D" id="3.40.250.10">
    <property type="entry name" value="Rhodanese-like domain"/>
    <property type="match status" value="1"/>
</dbReference>
<evidence type="ECO:0000313" key="5">
    <source>
        <dbReference type="Proteomes" id="UP000199139"/>
    </source>
</evidence>
<evidence type="ECO:0000313" key="4">
    <source>
        <dbReference type="EMBL" id="SFS35791.1"/>
    </source>
</evidence>
<dbReference type="InterPro" id="IPR017582">
    <property type="entry name" value="SelU"/>
</dbReference>
<dbReference type="PANTHER" id="PTHR30401">
    <property type="entry name" value="TRNA 2-SELENOURIDINE SYNTHASE"/>
    <property type="match status" value="1"/>
</dbReference>
<dbReference type="Pfam" id="PF00581">
    <property type="entry name" value="Rhodanese"/>
    <property type="match status" value="1"/>
</dbReference>
<dbReference type="PROSITE" id="PS50206">
    <property type="entry name" value="RHODANESE_3"/>
    <property type="match status" value="1"/>
</dbReference>
<feature type="domain" description="Rhodanese" evidence="2">
    <location>
        <begin position="14"/>
        <end position="130"/>
    </location>
</feature>
<keyword evidence="1" id="KW-0711">Selenium</keyword>
<organism evidence="4 5">
    <name type="scientific">Halolactibacillus miurensis</name>
    <dbReference type="NCBI Taxonomy" id="306541"/>
    <lineage>
        <taxon>Bacteria</taxon>
        <taxon>Bacillati</taxon>
        <taxon>Bacillota</taxon>
        <taxon>Bacilli</taxon>
        <taxon>Bacillales</taxon>
        <taxon>Bacillaceae</taxon>
        <taxon>Halolactibacillus</taxon>
    </lineage>
</organism>
<dbReference type="RefSeq" id="WP_089852731.1">
    <property type="nucleotide sequence ID" value="NZ_BJWJ01000001.1"/>
</dbReference>